<dbReference type="Proteomes" id="UP001161422">
    <property type="component" value="Unassembled WGS sequence"/>
</dbReference>
<evidence type="ECO:0000256" key="17">
    <source>
        <dbReference type="ARBA" id="ARBA00023237"/>
    </source>
</evidence>
<keyword evidence="14 20" id="KW-0442">Lipid degradation</keyword>
<accession>A0AA37RVL5</accession>
<keyword evidence="13 19" id="KW-0106">Calcium</keyword>
<evidence type="ECO:0000313" key="21">
    <source>
        <dbReference type="EMBL" id="GLP95654.1"/>
    </source>
</evidence>
<comment type="similarity">
    <text evidence="3 20">Belongs to the phospholipase A1 family.</text>
</comment>
<dbReference type="RefSeq" id="WP_095505644.1">
    <property type="nucleotide sequence ID" value="NZ_BSNC01000003.1"/>
</dbReference>
<keyword evidence="16" id="KW-0472">Membrane</keyword>
<feature type="binding site" description="in dimeric form" evidence="19">
    <location>
        <position position="184"/>
    </location>
    <ligand>
        <name>Ca(2+)</name>
        <dbReference type="ChEBI" id="CHEBI:29108"/>
        <label>1</label>
    </ligand>
</feature>
<dbReference type="EC" id="3.1.1.4" evidence="6 20"/>
<keyword evidence="11 20" id="KW-0732">Signal</keyword>
<evidence type="ECO:0000256" key="9">
    <source>
        <dbReference type="ARBA" id="ARBA00022692"/>
    </source>
</evidence>
<dbReference type="Gene3D" id="2.40.230.10">
    <property type="entry name" value="Phospholipase A1"/>
    <property type="match status" value="1"/>
</dbReference>
<comment type="subunit">
    <text evidence="4 20">Homodimer; dimerization is reversible, and the dimeric form is the active one.</text>
</comment>
<sequence>MSKRLLALLLTLACSSVFAAEPKQERAEQTEAVEQNEDDPSLLQQRIAKESAQIGDDYILSTHKVNYILPVTYMSRPNGAPVRDGSAFPEDVGLDNMEAKFQISFKLPVATNLFNDNGHLFVAYTNQSYWQVYNKEISSPFREINHEPEAFLLFNNDAEWMGIRNSMYGFGVVHQSNGRSQPQSRSWNRIYAAAAFDKGNLALAAKVWYRIPEKAKSDPMQPKGDDNPDIEDYLGNMELLFGYGLGKQRITMLLRNNLNFKDNRGAIEVNWSYPIKGNLRFYAQYFNGYGESLIDYNHHNQRIGIGLSVNDLF</sequence>
<comment type="catalytic activity">
    <reaction evidence="2 20">
        <text>a 1,2-diacyl-sn-glycero-3-phosphocholine + H2O = a 1-acyl-sn-glycero-3-phosphocholine + a fatty acid + H(+)</text>
        <dbReference type="Rhea" id="RHEA:15801"/>
        <dbReference type="ChEBI" id="CHEBI:15377"/>
        <dbReference type="ChEBI" id="CHEBI:15378"/>
        <dbReference type="ChEBI" id="CHEBI:28868"/>
        <dbReference type="ChEBI" id="CHEBI:57643"/>
        <dbReference type="ChEBI" id="CHEBI:58168"/>
        <dbReference type="EC" id="3.1.1.4"/>
    </reaction>
</comment>
<dbReference type="InterPro" id="IPR003187">
    <property type="entry name" value="PLipase_A1"/>
</dbReference>
<evidence type="ECO:0000256" key="7">
    <source>
        <dbReference type="ARBA" id="ARBA00021726"/>
    </source>
</evidence>
<evidence type="ECO:0000256" key="4">
    <source>
        <dbReference type="ARBA" id="ARBA00011702"/>
    </source>
</evidence>
<keyword evidence="10 19" id="KW-0479">Metal-binding</keyword>
<evidence type="ECO:0000256" key="11">
    <source>
        <dbReference type="ARBA" id="ARBA00022729"/>
    </source>
</evidence>
<organism evidence="21 22">
    <name type="scientific">Paraferrimonas sedimenticola</name>
    <dbReference type="NCBI Taxonomy" id="375674"/>
    <lineage>
        <taxon>Bacteria</taxon>
        <taxon>Pseudomonadati</taxon>
        <taxon>Pseudomonadota</taxon>
        <taxon>Gammaproteobacteria</taxon>
        <taxon>Alteromonadales</taxon>
        <taxon>Ferrimonadaceae</taxon>
        <taxon>Paraferrimonas</taxon>
    </lineage>
</organism>
<evidence type="ECO:0000256" key="13">
    <source>
        <dbReference type="ARBA" id="ARBA00022837"/>
    </source>
</evidence>
<evidence type="ECO:0000256" key="14">
    <source>
        <dbReference type="ARBA" id="ARBA00022963"/>
    </source>
</evidence>
<dbReference type="Pfam" id="PF02253">
    <property type="entry name" value="PLA1"/>
    <property type="match status" value="1"/>
</dbReference>
<feature type="chain" id="PRO_5041484473" description="Phospholipase A1" evidence="20">
    <location>
        <begin position="20"/>
        <end position="313"/>
    </location>
</feature>
<comment type="catalytic activity">
    <reaction evidence="1 20">
        <text>a 1,2-diacyl-sn-glycero-3-phosphocholine + H2O = a 2-acyl-sn-glycero-3-phosphocholine + a fatty acid + H(+)</text>
        <dbReference type="Rhea" id="RHEA:18689"/>
        <dbReference type="ChEBI" id="CHEBI:15377"/>
        <dbReference type="ChEBI" id="CHEBI:15378"/>
        <dbReference type="ChEBI" id="CHEBI:28868"/>
        <dbReference type="ChEBI" id="CHEBI:57643"/>
        <dbReference type="ChEBI" id="CHEBI:57875"/>
        <dbReference type="EC" id="3.1.1.32"/>
    </reaction>
</comment>
<dbReference type="EMBL" id="BSNC01000003">
    <property type="protein sequence ID" value="GLP95654.1"/>
    <property type="molecule type" value="Genomic_DNA"/>
</dbReference>
<name>A0AA37RVL5_9GAMM</name>
<dbReference type="InterPro" id="IPR036541">
    <property type="entry name" value="PLipase_A1_sf"/>
</dbReference>
<feature type="binding site" description="in dimeric form" evidence="19">
    <location>
        <position position="138"/>
    </location>
    <ligand>
        <name>Ca(2+)</name>
        <dbReference type="ChEBI" id="CHEBI:29108"/>
        <label>1</label>
    </ligand>
</feature>
<evidence type="ECO:0000313" key="22">
    <source>
        <dbReference type="Proteomes" id="UP001161422"/>
    </source>
</evidence>
<comment type="caution">
    <text evidence="21">The sequence shown here is derived from an EMBL/GenBank/DDBJ whole genome shotgun (WGS) entry which is preliminary data.</text>
</comment>
<feature type="signal peptide" evidence="20">
    <location>
        <begin position="1"/>
        <end position="19"/>
    </location>
</feature>
<evidence type="ECO:0000256" key="5">
    <source>
        <dbReference type="ARBA" id="ARBA00013179"/>
    </source>
</evidence>
<dbReference type="GO" id="GO:0009279">
    <property type="term" value="C:cell outer membrane"/>
    <property type="evidence" value="ECO:0007669"/>
    <property type="project" value="UniProtKB-SubCell"/>
</dbReference>
<feature type="binding site" description="in dimeric form" evidence="19">
    <location>
        <position position="179"/>
    </location>
    <ligand>
        <name>Ca(2+)</name>
        <dbReference type="ChEBI" id="CHEBI:29108"/>
        <label>1</label>
    </ligand>
</feature>
<comment type="function">
    <text evidence="20">Hydrolysis of phosphatidylcholine with phospholipase A2 (EC 3.1.1.4) and phospholipase A1 (EC 3.1.1.32) activities.</text>
</comment>
<evidence type="ECO:0000256" key="12">
    <source>
        <dbReference type="ARBA" id="ARBA00022801"/>
    </source>
</evidence>
<keyword evidence="15 20" id="KW-0443">Lipid metabolism</keyword>
<evidence type="ECO:0000256" key="18">
    <source>
        <dbReference type="PIRSR" id="PIRSR603187-1"/>
    </source>
</evidence>
<reference evidence="21" key="1">
    <citation type="journal article" date="2014" name="Int. J. Syst. Evol. Microbiol.">
        <title>Complete genome sequence of Corynebacterium casei LMG S-19264T (=DSM 44701T), isolated from a smear-ripened cheese.</title>
        <authorList>
            <consortium name="US DOE Joint Genome Institute (JGI-PGF)"/>
            <person name="Walter F."/>
            <person name="Albersmeier A."/>
            <person name="Kalinowski J."/>
            <person name="Ruckert C."/>
        </authorList>
    </citation>
    <scope>NUCLEOTIDE SEQUENCE</scope>
    <source>
        <strain evidence="21">NBRC 101628</strain>
    </source>
</reference>
<dbReference type="CDD" id="cd00541">
    <property type="entry name" value="OMPLA"/>
    <property type="match status" value="1"/>
</dbReference>
<dbReference type="PRINTS" id="PR01486">
    <property type="entry name" value="PHPHLIPASEA1"/>
</dbReference>
<evidence type="ECO:0000256" key="16">
    <source>
        <dbReference type="ARBA" id="ARBA00023136"/>
    </source>
</evidence>
<reference evidence="21" key="2">
    <citation type="submission" date="2023-01" db="EMBL/GenBank/DDBJ databases">
        <title>Draft genome sequence of Paraferrimonas sedimenticola strain NBRC 101628.</title>
        <authorList>
            <person name="Sun Q."/>
            <person name="Mori K."/>
        </authorList>
    </citation>
    <scope>NUCLEOTIDE SEQUENCE</scope>
    <source>
        <strain evidence="21">NBRC 101628</strain>
    </source>
</reference>
<keyword evidence="9" id="KW-0812">Transmembrane</keyword>
<keyword evidence="22" id="KW-1185">Reference proteome</keyword>
<evidence type="ECO:0000256" key="2">
    <source>
        <dbReference type="ARBA" id="ARBA00001604"/>
    </source>
</evidence>
<protein>
    <recommendedName>
        <fullName evidence="7 20">Phospholipase A1</fullName>
        <ecNumber evidence="5 20">3.1.1.32</ecNumber>
        <ecNumber evidence="6 20">3.1.1.4</ecNumber>
    </recommendedName>
    <alternativeName>
        <fullName evidence="20">Phosphatidylcholine 1-acylhydrolase</fullName>
    </alternativeName>
</protein>
<feature type="binding site" description="in dimeric form" evidence="19">
    <location>
        <position position="226"/>
    </location>
    <ligand>
        <name>Ca(2+)</name>
        <dbReference type="ChEBI" id="CHEBI:29108"/>
        <label>1</label>
    </ligand>
</feature>
<dbReference type="PANTHER" id="PTHR40457">
    <property type="entry name" value="PHOSPHOLIPASE A1"/>
    <property type="match status" value="1"/>
</dbReference>
<gene>
    <name evidence="21" type="ORF">GCM10007895_09600</name>
</gene>
<evidence type="ECO:0000256" key="15">
    <source>
        <dbReference type="ARBA" id="ARBA00023098"/>
    </source>
</evidence>
<keyword evidence="8" id="KW-1134">Transmembrane beta strand</keyword>
<dbReference type="GO" id="GO:0046872">
    <property type="term" value="F:metal ion binding"/>
    <property type="evidence" value="ECO:0007669"/>
    <property type="project" value="UniProtKB-KW"/>
</dbReference>
<evidence type="ECO:0000256" key="8">
    <source>
        <dbReference type="ARBA" id="ARBA00022452"/>
    </source>
</evidence>
<comment type="cofactor">
    <cofactor evidence="20">
        <name>Ca(2+)</name>
        <dbReference type="ChEBI" id="CHEBI:29108"/>
    </cofactor>
    <text evidence="20">Binds 1 Ca(2+) ion per monomer. In the dimeric form the Ca(2+) is bound by different amino acids with binding of each Ca(2+) shared with ligands coming from each monomer. The Ca(2+) ion may have a role in catalysis.</text>
</comment>
<proteinExistence type="inferred from homology"/>
<dbReference type="SUPFAM" id="SSF56931">
    <property type="entry name" value="Outer membrane phospholipase A (OMPLA)"/>
    <property type="match status" value="1"/>
</dbReference>
<feature type="active site" description="Nucleophile" evidence="18">
    <location>
        <position position="176"/>
    </location>
</feature>
<keyword evidence="12 20" id="KW-0378">Hydrolase</keyword>
<dbReference type="GO" id="GO:0016042">
    <property type="term" value="P:lipid catabolic process"/>
    <property type="evidence" value="ECO:0007669"/>
    <property type="project" value="UniProtKB-KW"/>
</dbReference>
<evidence type="ECO:0000256" key="10">
    <source>
        <dbReference type="ARBA" id="ARBA00022723"/>
    </source>
</evidence>
<evidence type="ECO:0000256" key="6">
    <source>
        <dbReference type="ARBA" id="ARBA00013278"/>
    </source>
</evidence>
<evidence type="ECO:0000256" key="19">
    <source>
        <dbReference type="PIRSR" id="PIRSR603187-2"/>
    </source>
</evidence>
<feature type="active site" description="Proton acceptor" evidence="18">
    <location>
        <position position="174"/>
    </location>
</feature>
<keyword evidence="17 20" id="KW-0998">Cell outer membrane</keyword>
<dbReference type="GO" id="GO:0004623">
    <property type="term" value="F:phospholipase A2 activity"/>
    <property type="evidence" value="ECO:0007669"/>
    <property type="project" value="UniProtKB-EC"/>
</dbReference>
<dbReference type="GO" id="GO:0008970">
    <property type="term" value="F:phospholipase A1 activity"/>
    <property type="evidence" value="ECO:0007669"/>
    <property type="project" value="UniProtKB-EC"/>
</dbReference>
<evidence type="ECO:0000256" key="1">
    <source>
        <dbReference type="ARBA" id="ARBA00000111"/>
    </source>
</evidence>
<dbReference type="AlphaFoldDB" id="A0AA37RVL5"/>
<dbReference type="PANTHER" id="PTHR40457:SF1">
    <property type="entry name" value="PHOSPHOLIPASE A1"/>
    <property type="match status" value="1"/>
</dbReference>
<comment type="subcellular location">
    <subcellularLocation>
        <location evidence="20">Cell outer membrane</location>
        <topology evidence="20">Multi-pass membrane protein</topology>
    </subcellularLocation>
    <text evidence="20">One of the very few enzymes located there.</text>
</comment>
<evidence type="ECO:0000256" key="3">
    <source>
        <dbReference type="ARBA" id="ARBA00010525"/>
    </source>
</evidence>
<evidence type="ECO:0000256" key="20">
    <source>
        <dbReference type="RuleBase" id="RU366027"/>
    </source>
</evidence>
<dbReference type="EC" id="3.1.1.32" evidence="5 20"/>